<feature type="compositionally biased region" description="Low complexity" evidence="1">
    <location>
        <begin position="162"/>
        <end position="178"/>
    </location>
</feature>
<evidence type="ECO:0000313" key="2">
    <source>
        <dbReference type="Proteomes" id="UP000887565"/>
    </source>
</evidence>
<dbReference type="GO" id="GO:0004435">
    <property type="term" value="F:phosphatidylinositol-4,5-bisphosphate phospholipase C activity"/>
    <property type="evidence" value="ECO:0007669"/>
    <property type="project" value="TreeGrafter"/>
</dbReference>
<dbReference type="Proteomes" id="UP000887565">
    <property type="component" value="Unplaced"/>
</dbReference>
<keyword evidence="2" id="KW-1185">Reference proteome</keyword>
<reference evidence="3" key="1">
    <citation type="submission" date="2022-11" db="UniProtKB">
        <authorList>
            <consortium name="WormBaseParasite"/>
        </authorList>
    </citation>
    <scope>IDENTIFICATION</scope>
</reference>
<dbReference type="PANTHER" id="PTHR10336:SF6">
    <property type="entry name" value="1-PHOSPHATIDYLINOSITOL 4,5-BISPHOSPHATE PHOSPHODIESTERASE EPSILON-1"/>
    <property type="match status" value="1"/>
</dbReference>
<evidence type="ECO:0000256" key="1">
    <source>
        <dbReference type="SAM" id="MobiDB-lite"/>
    </source>
</evidence>
<dbReference type="GO" id="GO:0046488">
    <property type="term" value="P:phosphatidylinositol metabolic process"/>
    <property type="evidence" value="ECO:0007669"/>
    <property type="project" value="TreeGrafter"/>
</dbReference>
<dbReference type="CDD" id="cd00275">
    <property type="entry name" value="C2_PLC_like"/>
    <property type="match status" value="1"/>
</dbReference>
<dbReference type="Gene3D" id="3.10.20.90">
    <property type="entry name" value="Phosphatidylinositol 3-kinase Catalytic Subunit, Chain A, domain 1"/>
    <property type="match status" value="2"/>
</dbReference>
<dbReference type="GO" id="GO:0007186">
    <property type="term" value="P:G protein-coupled receptor signaling pathway"/>
    <property type="evidence" value="ECO:0007669"/>
    <property type="project" value="TreeGrafter"/>
</dbReference>
<proteinExistence type="predicted"/>
<dbReference type="Gene3D" id="2.60.40.150">
    <property type="entry name" value="C2 domain"/>
    <property type="match status" value="1"/>
</dbReference>
<dbReference type="SUPFAM" id="SSF49562">
    <property type="entry name" value="C2 domain (Calcium/lipid-binding domain, CaLB)"/>
    <property type="match status" value="1"/>
</dbReference>
<dbReference type="GO" id="GO:0048015">
    <property type="term" value="P:phosphatidylinositol-mediated signaling"/>
    <property type="evidence" value="ECO:0007669"/>
    <property type="project" value="TreeGrafter"/>
</dbReference>
<dbReference type="AlphaFoldDB" id="A0A915IWF8"/>
<feature type="region of interest" description="Disordered" evidence="1">
    <location>
        <begin position="162"/>
        <end position="181"/>
    </location>
</feature>
<evidence type="ECO:0000313" key="3">
    <source>
        <dbReference type="WBParaSite" id="nRc.2.0.1.t18530-RA"/>
    </source>
</evidence>
<dbReference type="GO" id="GO:0051209">
    <property type="term" value="P:release of sequestered calcium ion into cytosol"/>
    <property type="evidence" value="ECO:0007669"/>
    <property type="project" value="TreeGrafter"/>
</dbReference>
<dbReference type="InterPro" id="IPR035892">
    <property type="entry name" value="C2_domain_sf"/>
</dbReference>
<dbReference type="SUPFAM" id="SSF54236">
    <property type="entry name" value="Ubiquitin-like"/>
    <property type="match status" value="3"/>
</dbReference>
<dbReference type="OMA" id="HIYLHEE"/>
<sequence>MQISFLDLAFLRFSVVDSNNNKCYGQRIVPVKLLRAGYRHLRLRNMLNAPLEYATLFIHSRLEEEEFISVDDDYCPPGQSSFSFLAQKAGSEKIGPILKKQIFILKIYGIFPDNSPVSIRVQNSTTVDEVITLALSQVNKQNENVDDYILVEEMTNFPSPVVHSPGVSSPSSTDVGGSAISPNNTFPKFGQSFDAVSLSATATSSSSPNPTPSSPLYAATSTPPSMCQRILKSNDQIMNAIANWNGAKAKFVLRKKGSDPSSRAWITTIIKSGKEKNRKAEQKVSNDMAESTFLVCIHNISDDQPYAILRAPVYIREAKIHKRKYEYSKKVLMKARRLEDPINFVLIEETSGHQSGSLPGLVNNSNNAAGCGSSCNAVASSSASVSSPNAAIGGVQSLRASFFGSVSKIAKAAATMQPASTAAVTQISRRILEETETVFNVQSHWKTTGRFVLRRKDSLSEKDFVTQRAKRRPVAHMKSLNFPKFWSK</sequence>
<dbReference type="PANTHER" id="PTHR10336">
    <property type="entry name" value="PHOSPHOINOSITIDE-SPECIFIC PHOSPHOLIPASE C FAMILY PROTEIN"/>
    <property type="match status" value="1"/>
</dbReference>
<dbReference type="InterPro" id="IPR001192">
    <property type="entry name" value="PI-PLC_fam"/>
</dbReference>
<dbReference type="InterPro" id="IPR029071">
    <property type="entry name" value="Ubiquitin-like_domsf"/>
</dbReference>
<accession>A0A915IWF8</accession>
<protein>
    <submittedName>
        <fullName evidence="3">Ras-associating domain-containing protein</fullName>
    </submittedName>
</protein>
<organism evidence="2 3">
    <name type="scientific">Romanomermis culicivorax</name>
    <name type="common">Nematode worm</name>
    <dbReference type="NCBI Taxonomy" id="13658"/>
    <lineage>
        <taxon>Eukaryota</taxon>
        <taxon>Metazoa</taxon>
        <taxon>Ecdysozoa</taxon>
        <taxon>Nematoda</taxon>
        <taxon>Enoplea</taxon>
        <taxon>Dorylaimia</taxon>
        <taxon>Mermithida</taxon>
        <taxon>Mermithoidea</taxon>
        <taxon>Mermithidae</taxon>
        <taxon>Romanomermis</taxon>
    </lineage>
</organism>
<dbReference type="GO" id="GO:0007265">
    <property type="term" value="P:Ras protein signal transduction"/>
    <property type="evidence" value="ECO:0007669"/>
    <property type="project" value="TreeGrafter"/>
</dbReference>
<dbReference type="WBParaSite" id="nRc.2.0.1.t18530-RA">
    <property type="protein sequence ID" value="nRc.2.0.1.t18530-RA"/>
    <property type="gene ID" value="nRc.2.0.1.g18530"/>
</dbReference>
<name>A0A915IWF8_ROMCU</name>
<feature type="region of interest" description="Disordered" evidence="1">
    <location>
        <begin position="201"/>
        <end position="221"/>
    </location>
</feature>